<feature type="compositionally biased region" description="Basic and acidic residues" evidence="1">
    <location>
        <begin position="524"/>
        <end position="534"/>
    </location>
</feature>
<dbReference type="AlphaFoldDB" id="A0A8S9IVL8"/>
<evidence type="ECO:0000256" key="1">
    <source>
        <dbReference type="SAM" id="MobiDB-lite"/>
    </source>
</evidence>
<comment type="caution">
    <text evidence="2">The sequence shown here is derived from an EMBL/GenBank/DDBJ whole genome shotgun (WGS) entry which is preliminary data.</text>
</comment>
<feature type="region of interest" description="Disordered" evidence="1">
    <location>
        <begin position="28"/>
        <end position="87"/>
    </location>
</feature>
<protein>
    <submittedName>
        <fullName evidence="2">Uncharacterized protein</fullName>
    </submittedName>
</protein>
<evidence type="ECO:0000313" key="2">
    <source>
        <dbReference type="EMBL" id="KAF2573512.1"/>
    </source>
</evidence>
<proteinExistence type="predicted"/>
<reference evidence="2" key="1">
    <citation type="submission" date="2019-12" db="EMBL/GenBank/DDBJ databases">
        <title>Genome sequencing and annotation of Brassica cretica.</title>
        <authorList>
            <person name="Studholme D.J."/>
            <person name="Sarris P.F."/>
        </authorList>
    </citation>
    <scope>NUCLEOTIDE SEQUENCE</scope>
    <source>
        <strain evidence="2">PFS-102/07</strain>
        <tissue evidence="2">Leaf</tissue>
    </source>
</reference>
<organism evidence="2">
    <name type="scientific">Brassica cretica</name>
    <name type="common">Mustard</name>
    <dbReference type="NCBI Taxonomy" id="69181"/>
    <lineage>
        <taxon>Eukaryota</taxon>
        <taxon>Viridiplantae</taxon>
        <taxon>Streptophyta</taxon>
        <taxon>Embryophyta</taxon>
        <taxon>Tracheophyta</taxon>
        <taxon>Spermatophyta</taxon>
        <taxon>Magnoliopsida</taxon>
        <taxon>eudicotyledons</taxon>
        <taxon>Gunneridae</taxon>
        <taxon>Pentapetalae</taxon>
        <taxon>rosids</taxon>
        <taxon>malvids</taxon>
        <taxon>Brassicales</taxon>
        <taxon>Brassicaceae</taxon>
        <taxon>Brassiceae</taxon>
        <taxon>Brassica</taxon>
    </lineage>
</organism>
<dbReference type="EMBL" id="QGKY02001015">
    <property type="protein sequence ID" value="KAF2573512.1"/>
    <property type="molecule type" value="Genomic_DNA"/>
</dbReference>
<gene>
    <name evidence="2" type="ORF">F2Q70_00002189</name>
</gene>
<feature type="compositionally biased region" description="Polar residues" evidence="1">
    <location>
        <begin position="32"/>
        <end position="41"/>
    </location>
</feature>
<name>A0A8S9IVL8_BRACR</name>
<accession>A0A8S9IVL8</accession>
<feature type="region of interest" description="Disordered" evidence="1">
    <location>
        <begin position="521"/>
        <end position="557"/>
    </location>
</feature>
<feature type="compositionally biased region" description="Polar residues" evidence="1">
    <location>
        <begin position="48"/>
        <end position="66"/>
    </location>
</feature>
<sequence length="629" mass="72297">MPSSTRRTKETQLLFSADPTSLECSIRKEARSSSTDNNTCATLDFAQPPSTQTLVPSTDTRSPLSTEDTHLPSTDIIHPTSIDTSSQTSIDIEPRDMFATLILVRDKNGDLHDQEGHLRNAAGQRIDAQVAAIHDGEGREVARRRFRSRKFNEFRRIALGSIDARNRTSIDTHQSKSIDRNSRASIDNAYGVNRALQTVKILSHEEFVAKHPHPPSPVYVRIDRHADTPIDRQTEAPIDRQPPAPIDRRAPITYRVQMPKIDVARINALGPNPNLQKTHQRPSGHLQRMEKIMWKRIGRINDPGIIAACHCGAEYEMDYSVSIETYSATSIDSTNRKSTDTIKEESVDTCPDDWENDYYNSTIAAYTKQNMHTDEYDEDYEEERATDTRRFYWEEKDEYGVYRDNQRYARDLDGHTIPVHNKDIRRLLERASRDEPAYICLPEHASLFTQTKLVPEIYTKDKINEMFYGVCGEQEKNKEAFQMKLDGVYYLLNDSISWLATCMEEMKQDIARIHHATGVARPSSIDRRQHTSIDRHHHTSIDNRMPASVDDNPPRPHTMKSHQNFYTREEIYQLVEGIYRALETTEDRLDGRCDDIYFPMDLNISALTSKIEAIQGEFVEIPSYIARRP</sequence>